<accession>D5H5D4</accession>
<dbReference type="EMBL" id="FP565814">
    <property type="protein sequence ID" value="CBH23239.1"/>
    <property type="molecule type" value="Genomic_DNA"/>
</dbReference>
<reference evidence="2" key="2">
    <citation type="submission" date="2010-04" db="EMBL/GenBank/DDBJ databases">
        <title>Genome sequence of Salinibacter ruber M8.</title>
        <authorList>
            <consortium name="Genoscope"/>
        </authorList>
    </citation>
    <scope>NUCLEOTIDE SEQUENCE [LARGE SCALE GENOMIC DNA]</scope>
    <source>
        <strain evidence="2">M8</strain>
    </source>
</reference>
<protein>
    <submittedName>
        <fullName evidence="1">Uncharacterized protein</fullName>
    </submittedName>
</protein>
<dbReference type="AlphaFoldDB" id="D5H5D4"/>
<organism evidence="1 2">
    <name type="scientific">Salinibacter ruber (strain M8)</name>
    <dbReference type="NCBI Taxonomy" id="761659"/>
    <lineage>
        <taxon>Bacteria</taxon>
        <taxon>Pseudomonadati</taxon>
        <taxon>Rhodothermota</taxon>
        <taxon>Rhodothermia</taxon>
        <taxon>Rhodothermales</taxon>
        <taxon>Salinibacteraceae</taxon>
        <taxon>Salinibacter</taxon>
    </lineage>
</organism>
<evidence type="ECO:0000313" key="2">
    <source>
        <dbReference type="Proteomes" id="UP000000933"/>
    </source>
</evidence>
<proteinExistence type="predicted"/>
<dbReference type="KEGG" id="srm:SRM_00318"/>
<evidence type="ECO:0000313" key="1">
    <source>
        <dbReference type="EMBL" id="CBH23239.1"/>
    </source>
</evidence>
<sequence length="31" mass="3532">MLDEGSGPCTNAYTKEKRGPRIFNIYVPNIF</sequence>
<dbReference type="Proteomes" id="UP000000933">
    <property type="component" value="Chromosome"/>
</dbReference>
<gene>
    <name evidence="1" type="ordered locus">SRM_00318</name>
</gene>
<reference evidence="1 2" key="1">
    <citation type="journal article" date="2010" name="ISME J.">
        <title>Fine-scale evolution: genomic, phenotypic and ecological differentiation in two coexisting Salinibacter ruber strains.</title>
        <authorList>
            <person name="Pena A."/>
            <person name="Teeling H."/>
            <person name="Huerta-Cepas J."/>
            <person name="Santos F."/>
            <person name="Yarza P."/>
            <person name="Brito-Echeverria J."/>
            <person name="Lucio M."/>
            <person name="Schmitt-Kopplin P."/>
            <person name="Meseguer I."/>
            <person name="Schenowitz C."/>
            <person name="Dossat C."/>
            <person name="Barbe V."/>
            <person name="Dopazo J."/>
            <person name="Rossello-Mora R."/>
            <person name="Schuler M."/>
            <person name="Glockner F.O."/>
            <person name="Amann R."/>
            <person name="Gabaldon T."/>
            <person name="Anton J."/>
        </authorList>
    </citation>
    <scope>NUCLEOTIDE SEQUENCE [LARGE SCALE GENOMIC DNA]</scope>
    <source>
        <strain evidence="1 2">M8</strain>
    </source>
</reference>
<name>D5H5D4_SALRM</name>
<dbReference type="HOGENOM" id="CLU_3398355_0_0_10"/>